<dbReference type="InterPro" id="IPR039425">
    <property type="entry name" value="RNA_pol_sigma-70-like"/>
</dbReference>
<dbReference type="EMBL" id="FMSH01000335">
    <property type="protein sequence ID" value="SCU80656.1"/>
    <property type="molecule type" value="Genomic_DNA"/>
</dbReference>
<dbReference type="Gene3D" id="1.10.1740.10">
    <property type="match status" value="1"/>
</dbReference>
<evidence type="ECO:0000313" key="7">
    <source>
        <dbReference type="EMBL" id="SCU80656.1"/>
    </source>
</evidence>
<keyword evidence="2 5" id="KW-0731">Sigma factor</keyword>
<dbReference type="AlphaFoldDB" id="A0A1K0JEU4"/>
<dbReference type="RefSeq" id="WP_422696058.1">
    <property type="nucleotide sequence ID" value="NZ_FMSH01000335.1"/>
</dbReference>
<name>A0A1K0JEU4_CUPNE</name>
<protein>
    <recommendedName>
        <fullName evidence="5">RNA polymerase sigma factor</fullName>
    </recommendedName>
</protein>
<dbReference type="InterPro" id="IPR007627">
    <property type="entry name" value="RNA_pol_sigma70_r2"/>
</dbReference>
<accession>A0A1K0JEU4</accession>
<dbReference type="InterPro" id="IPR014284">
    <property type="entry name" value="RNA_pol_sigma-70_dom"/>
</dbReference>
<evidence type="ECO:0000256" key="5">
    <source>
        <dbReference type="RuleBase" id="RU000716"/>
    </source>
</evidence>
<dbReference type="GO" id="GO:0016987">
    <property type="term" value="F:sigma factor activity"/>
    <property type="evidence" value="ECO:0007669"/>
    <property type="project" value="UniProtKB-KW"/>
</dbReference>
<evidence type="ECO:0000256" key="4">
    <source>
        <dbReference type="ARBA" id="ARBA00023163"/>
    </source>
</evidence>
<dbReference type="InterPro" id="IPR013325">
    <property type="entry name" value="RNA_pol_sigma_r2"/>
</dbReference>
<dbReference type="SUPFAM" id="SSF88946">
    <property type="entry name" value="Sigma2 domain of RNA polymerase sigma factors"/>
    <property type="match status" value="1"/>
</dbReference>
<keyword evidence="1 5" id="KW-0805">Transcription regulation</keyword>
<reference evidence="7" key="1">
    <citation type="submission" date="2016-09" db="EMBL/GenBank/DDBJ databases">
        <authorList>
            <person name="Capua I."/>
            <person name="De Benedictis P."/>
            <person name="Joannis T."/>
            <person name="Lombin L.H."/>
            <person name="Cattoli G."/>
        </authorList>
    </citation>
    <scope>NUCLEOTIDE SEQUENCE</scope>
    <source>
        <strain evidence="7">B9</strain>
    </source>
</reference>
<keyword evidence="4 5" id="KW-0804">Transcription</keyword>
<organism evidence="7">
    <name type="scientific">Cupriavidus necator</name>
    <name type="common">Alcaligenes eutrophus</name>
    <name type="synonym">Ralstonia eutropha</name>
    <dbReference type="NCBI Taxonomy" id="106590"/>
    <lineage>
        <taxon>Bacteria</taxon>
        <taxon>Pseudomonadati</taxon>
        <taxon>Pseudomonadota</taxon>
        <taxon>Betaproteobacteria</taxon>
        <taxon>Burkholderiales</taxon>
        <taxon>Burkholderiaceae</taxon>
        <taxon>Cupriavidus</taxon>
    </lineage>
</organism>
<dbReference type="PROSITE" id="PS01063">
    <property type="entry name" value="SIGMA70_ECF"/>
    <property type="match status" value="1"/>
</dbReference>
<evidence type="ECO:0000256" key="1">
    <source>
        <dbReference type="ARBA" id="ARBA00023015"/>
    </source>
</evidence>
<dbReference type="PANTHER" id="PTHR43133:SF51">
    <property type="entry name" value="RNA POLYMERASE SIGMA FACTOR"/>
    <property type="match status" value="1"/>
</dbReference>
<feature type="domain" description="RNA polymerase sigma-70 region 2" evidence="6">
    <location>
        <begin position="38"/>
        <end position="104"/>
    </location>
</feature>
<evidence type="ECO:0000256" key="3">
    <source>
        <dbReference type="ARBA" id="ARBA00023125"/>
    </source>
</evidence>
<dbReference type="InterPro" id="IPR000838">
    <property type="entry name" value="RNA_pol_sigma70_ECF_CS"/>
</dbReference>
<dbReference type="NCBIfam" id="TIGR02937">
    <property type="entry name" value="sigma70-ECF"/>
    <property type="match status" value="1"/>
</dbReference>
<dbReference type="Pfam" id="PF04542">
    <property type="entry name" value="Sigma70_r2"/>
    <property type="match status" value="1"/>
</dbReference>
<dbReference type="GO" id="GO:0006352">
    <property type="term" value="P:DNA-templated transcription initiation"/>
    <property type="evidence" value="ECO:0007669"/>
    <property type="project" value="InterPro"/>
</dbReference>
<evidence type="ECO:0000256" key="2">
    <source>
        <dbReference type="ARBA" id="ARBA00023082"/>
    </source>
</evidence>
<gene>
    <name evidence="7" type="ORF">CNECB9_400009</name>
</gene>
<proteinExistence type="inferred from homology"/>
<sequence length="123" mass="13492">MDQNRIAKPSPADVDGRPDAELVTGARAGEPSAFEAIMRRNNRLLFRTARGVVPDDAEAQDVVQETYLRAFARLDSFRGEAALSTWLARIAINVAVSAQHKQGRIVQMEDREGLATESSAKLI</sequence>
<keyword evidence="3 5" id="KW-0238">DNA-binding</keyword>
<comment type="similarity">
    <text evidence="5">Belongs to the sigma-70 factor family. ECF subfamily.</text>
</comment>
<dbReference type="PANTHER" id="PTHR43133">
    <property type="entry name" value="RNA POLYMERASE ECF-TYPE SIGMA FACTO"/>
    <property type="match status" value="1"/>
</dbReference>
<evidence type="ECO:0000259" key="6">
    <source>
        <dbReference type="Pfam" id="PF04542"/>
    </source>
</evidence>
<dbReference type="GO" id="GO:0003677">
    <property type="term" value="F:DNA binding"/>
    <property type="evidence" value="ECO:0007669"/>
    <property type="project" value="UniProtKB-KW"/>
</dbReference>